<comment type="caution">
    <text evidence="1">The sequence shown here is derived from an EMBL/GenBank/DDBJ whole genome shotgun (WGS) entry which is preliminary data.</text>
</comment>
<sequence length="364" mass="40417">MDSSFSTSLFIIVIISVQYVFPLISSSSAATRQQLAPALYVFGDSLLDSGNNNLLPTIAKANYFPYGADFVKNSTGRFTNGRTVADFIAEFLGLPYSPPFMTLPEDKLPLTGLNYASGSCGILPETGLLSGICLNLGEQVGLFEGTVKLLKKQFRSSEELSIYLSKSIFIISAGSNDYMNNYLDTLLFKHYTQQEFAQLLVHKLSFHLQRLYSLGARKIIVFEIGPIGCIPSITRKYKHKGQCVEDKNRDVSLFNNMLPAMLQNLTSSLKGSIFVNGQAHWLGYDAIINPSHYGLTDASNPCCTAWFNGKSGCIPLLRPCSNPYEHYFWDGYHLTEAVYSVIASRCIYDTSVCIPFNLKKLVNK</sequence>
<dbReference type="Proteomes" id="UP001164539">
    <property type="component" value="Chromosome 11"/>
</dbReference>
<gene>
    <name evidence="1" type="ORF">OWV82_020765</name>
</gene>
<evidence type="ECO:0000313" key="1">
    <source>
        <dbReference type="EMBL" id="KAJ4707214.1"/>
    </source>
</evidence>
<evidence type="ECO:0000313" key="2">
    <source>
        <dbReference type="Proteomes" id="UP001164539"/>
    </source>
</evidence>
<keyword evidence="2" id="KW-1185">Reference proteome</keyword>
<reference evidence="1 2" key="1">
    <citation type="journal article" date="2023" name="Science">
        <title>Complex scaffold remodeling in plant triterpene biosynthesis.</title>
        <authorList>
            <person name="De La Pena R."/>
            <person name="Hodgson H."/>
            <person name="Liu J.C."/>
            <person name="Stephenson M.J."/>
            <person name="Martin A.C."/>
            <person name="Owen C."/>
            <person name="Harkess A."/>
            <person name="Leebens-Mack J."/>
            <person name="Jimenez L.E."/>
            <person name="Osbourn A."/>
            <person name="Sattely E.S."/>
        </authorList>
    </citation>
    <scope>NUCLEOTIDE SEQUENCE [LARGE SCALE GENOMIC DNA]</scope>
    <source>
        <strain evidence="2">cv. JPN11</strain>
        <tissue evidence="1">Leaf</tissue>
    </source>
</reference>
<name>A0ACC1X7E8_MELAZ</name>
<accession>A0ACC1X7E8</accession>
<proteinExistence type="predicted"/>
<dbReference type="EMBL" id="CM051404">
    <property type="protein sequence ID" value="KAJ4707214.1"/>
    <property type="molecule type" value="Genomic_DNA"/>
</dbReference>
<protein>
    <submittedName>
        <fullName evidence="1">GDSL esterase/lipase</fullName>
    </submittedName>
</protein>
<organism evidence="1 2">
    <name type="scientific">Melia azedarach</name>
    <name type="common">Chinaberry tree</name>
    <dbReference type="NCBI Taxonomy" id="155640"/>
    <lineage>
        <taxon>Eukaryota</taxon>
        <taxon>Viridiplantae</taxon>
        <taxon>Streptophyta</taxon>
        <taxon>Embryophyta</taxon>
        <taxon>Tracheophyta</taxon>
        <taxon>Spermatophyta</taxon>
        <taxon>Magnoliopsida</taxon>
        <taxon>eudicotyledons</taxon>
        <taxon>Gunneridae</taxon>
        <taxon>Pentapetalae</taxon>
        <taxon>rosids</taxon>
        <taxon>malvids</taxon>
        <taxon>Sapindales</taxon>
        <taxon>Meliaceae</taxon>
        <taxon>Melia</taxon>
    </lineage>
</organism>